<dbReference type="Proteomes" id="UP000184432">
    <property type="component" value="Unassembled WGS sequence"/>
</dbReference>
<proteinExistence type="predicted"/>
<reference evidence="3" key="1">
    <citation type="submission" date="2016-11" db="EMBL/GenBank/DDBJ databases">
        <authorList>
            <person name="Varghese N."/>
            <person name="Submissions S."/>
        </authorList>
    </citation>
    <scope>NUCLEOTIDE SEQUENCE [LARGE SCALE GENOMIC DNA]</scope>
    <source>
        <strain evidence="3">DSM 22623</strain>
    </source>
</reference>
<sequence length="1580" mass="177751">MHFVKSYQCCLLFMLTISIGWGQEITPTNQNYLMHVSAQEAFSTVTEFESAPIEEKITSMTYYDGLGRAMQQIAVGASPLTSRGSTNLAVMDWTIGDGGTSFFNQNGDTSENQRIHGLDPTGRESLLWQCGNDIANDADGGWNTDYFHIDNTSGYQYSVWVKRTGSNNGNTYHGTQNVNTLDGEQDTNPYFFVGDLPELNTWYLLVGMIHPHDYTGEDLGISGVYDVEGNRVLDGKEFKWREDEYLSSFRSYLFYSTDINVRQYFWNPMIQRLDGTEQQVTGINVFNTTNELTMDWTSGSGSTAFFNQNGQTSENKREYGDNPHGLYTILWKCGNDADNNADGGWNTDYINVDKTLEYRYSVWVKRTGSQNGKTYHGTHNVEDLNGVAQTNPYFWNGDLPKLDTWYQLKGIIHPEGYSGGDQGFSGVYDIYGNKVMDGQEFRWSASTTTAAFRSYLYYSTDTTVRQFFWNPVVQKMGGTVNPDAVPVLDETSLSSDIITHIEYDSYGRQAKQFLPFTSTGPLGSYREVNKNYNINAYYQNKYVDDFENVLLQDVNAYAQNVFEYSPLNRVVEQGAPGVAWKAQNTDATSHTIKYEWKTNQLNEVKRYRITFDNGNIEKPLLADKGYYAANELFVTITKDENWSPDQPYPLDHTTRAYKDKLGRVVLKQTFNQGVAHDTYYVYDDFGNLTFVLPPKVTVANGVSQSELAELCYQYRYDYRNRLVEKKIPGKGWEYIIYNKLDQPIITQDALLQTKGVWLFTKYDTMGRIAYTGKIDDNRDRNTIQAEVNNTPAIAWVEKGLTTTNEGVTINYTNGGYPNSENAEILTVNYYDDYNFDTEGLVKPGTVSGEALTNRTRSLPTGSKVRVLDTNDWITTLTGYDKKGRVIYVASQNKHLDTKDIEETQLDFAGRVVQNKTTHIKGSNAPIVIQDAFTYDQVGRLLTQTQKINDQDAELIVNNTYDELGQLVSKKVGGLPSTEVTRSAGLQTVGYTYNIRGWLKAINDPNNLGDDLFAFGINYNTPTDNLYAQPLYNGNISETIWRTANDNTKRAYGYHYDALNRLTTANNSDSDNFDVSNITYDKMGNILTLNRKGHLNANATSFGDMDNLSYSYDNGNKLLKVTDTANKNFGFKDGTNTNDDYSYDINGNLLVDHNKNVSGIVYNYLNLPTRVNVNAGHQYVRYIYDATGAKQKKIVTKDSGRIITEYAGKYIYENGNLRQFSHVEGYVEPDDNGDFNYVYSFLDHLGTIRLTYSDFNDNGLIESSTEILQERNVYPFGLEHRGYNNIQNGVKNNYQTYLGQEMNEELGLNWLTFRYRNYIPEIGRFFGVDPISEDYMSITNYQFAHNNPVWKIELEGLEGVSTTIPDVINKEQIKRSQFIKPNYKKQGDVFGGSVTYSRKIGPAINVKASAGNTKASIDASILKVSITNSTDHKISVKGNILNAEVGFGLKGIGQSKTAVSVGQINETFTESGLEQEASLLAVDVKATVRDGFSVAESGALISSNEEKNGKFTGSYGVSDDTFSGTLKGNKLGFGASFGPVSASISTNIDELSNMFSNVANKIFDVIINGWNSNEDNLMQKE</sequence>
<evidence type="ECO:0000313" key="3">
    <source>
        <dbReference type="Proteomes" id="UP000184432"/>
    </source>
</evidence>
<protein>
    <submittedName>
        <fullName evidence="2">RHS repeat-associated core domain-containing protein</fullName>
    </submittedName>
</protein>
<dbReference type="PANTHER" id="PTHR32305:SF15">
    <property type="entry name" value="PROTEIN RHSA-RELATED"/>
    <property type="match status" value="1"/>
</dbReference>
<accession>A0A1M6L8A6</accession>
<feature type="domain" description="DUF6443" evidence="1">
    <location>
        <begin position="39"/>
        <end position="79"/>
    </location>
</feature>
<dbReference type="RefSeq" id="WP_084549669.1">
    <property type="nucleotide sequence ID" value="NZ_FQYP01000014.1"/>
</dbReference>
<dbReference type="OrthoDB" id="2972467at2"/>
<dbReference type="PANTHER" id="PTHR32305">
    <property type="match status" value="1"/>
</dbReference>
<dbReference type="EMBL" id="FQYP01000014">
    <property type="protein sequence ID" value="SHJ67488.1"/>
    <property type="molecule type" value="Genomic_DNA"/>
</dbReference>
<dbReference type="InterPro" id="IPR050708">
    <property type="entry name" value="T6SS_VgrG/RHS"/>
</dbReference>
<evidence type="ECO:0000313" key="2">
    <source>
        <dbReference type="EMBL" id="SHJ67488.1"/>
    </source>
</evidence>
<evidence type="ECO:0000259" key="1">
    <source>
        <dbReference type="Pfam" id="PF20041"/>
    </source>
</evidence>
<keyword evidence="3" id="KW-1185">Reference proteome</keyword>
<dbReference type="InterPro" id="IPR045619">
    <property type="entry name" value="DUF6443"/>
</dbReference>
<organism evidence="2 3">
    <name type="scientific">Aquimarina spongiae</name>
    <dbReference type="NCBI Taxonomy" id="570521"/>
    <lineage>
        <taxon>Bacteria</taxon>
        <taxon>Pseudomonadati</taxon>
        <taxon>Bacteroidota</taxon>
        <taxon>Flavobacteriia</taxon>
        <taxon>Flavobacteriales</taxon>
        <taxon>Flavobacteriaceae</taxon>
        <taxon>Aquimarina</taxon>
    </lineage>
</organism>
<dbReference type="InterPro" id="IPR022385">
    <property type="entry name" value="Rhs_assc_core"/>
</dbReference>
<gene>
    <name evidence="2" type="ORF">SAMN04488508_11453</name>
</gene>
<dbReference type="Gene3D" id="2.180.10.10">
    <property type="entry name" value="RHS repeat-associated core"/>
    <property type="match status" value="1"/>
</dbReference>
<dbReference type="Pfam" id="PF20041">
    <property type="entry name" value="DUF6443"/>
    <property type="match status" value="2"/>
</dbReference>
<name>A0A1M6L8A6_9FLAO</name>
<dbReference type="STRING" id="570521.SAMN04488508_11453"/>
<feature type="domain" description="DUF6443" evidence="1">
    <location>
        <begin position="494"/>
        <end position="592"/>
    </location>
</feature>
<dbReference type="NCBIfam" id="TIGR03696">
    <property type="entry name" value="Rhs_assc_core"/>
    <property type="match status" value="1"/>
</dbReference>